<gene>
    <name evidence="2" type="ORF">TREES_T100002820</name>
</gene>
<organism evidence="2 3">
    <name type="scientific">Tupaia chinensis</name>
    <name type="common">Chinese tree shrew</name>
    <name type="synonym">Tupaia belangeri chinensis</name>
    <dbReference type="NCBI Taxonomy" id="246437"/>
    <lineage>
        <taxon>Eukaryota</taxon>
        <taxon>Metazoa</taxon>
        <taxon>Chordata</taxon>
        <taxon>Craniata</taxon>
        <taxon>Vertebrata</taxon>
        <taxon>Euteleostomi</taxon>
        <taxon>Mammalia</taxon>
        <taxon>Eutheria</taxon>
        <taxon>Euarchontoglires</taxon>
        <taxon>Scandentia</taxon>
        <taxon>Tupaiidae</taxon>
        <taxon>Tupaia</taxon>
    </lineage>
</organism>
<dbReference type="Proteomes" id="UP000011518">
    <property type="component" value="Unassembled WGS sequence"/>
</dbReference>
<protein>
    <submittedName>
        <fullName evidence="2">Nucleolar protein 11</fullName>
    </submittedName>
</protein>
<sequence>MTLPGIHPPTLNQIMDWICLLLDANFTVVVMIPEAKRLLINLYKFVKSQICVYSELNKIEVSFRELQKLNQEKNNRGLYSIEVLELF</sequence>
<dbReference type="EMBL" id="KB320609">
    <property type="protein sequence ID" value="ELW67481.1"/>
    <property type="molecule type" value="Genomic_DNA"/>
</dbReference>
<dbReference type="AlphaFoldDB" id="L9KXH0"/>
<dbReference type="GO" id="GO:0030490">
    <property type="term" value="P:maturation of SSU-rRNA"/>
    <property type="evidence" value="ECO:0007669"/>
    <property type="project" value="InterPro"/>
</dbReference>
<evidence type="ECO:0000313" key="2">
    <source>
        <dbReference type="EMBL" id="ELW67481.1"/>
    </source>
</evidence>
<dbReference type="InterPro" id="IPR042859">
    <property type="entry name" value="NOL11"/>
</dbReference>
<accession>L9KXH0</accession>
<dbReference type="InterPro" id="IPR048897">
    <property type="entry name" value="Nol11_C"/>
</dbReference>
<reference evidence="3" key="1">
    <citation type="submission" date="2012-07" db="EMBL/GenBank/DDBJ databases">
        <title>Genome of the Chinese tree shrew, a rising model animal genetically related to primates.</title>
        <authorList>
            <person name="Zhang G."/>
            <person name="Fan Y."/>
            <person name="Yao Y."/>
            <person name="Huang Z."/>
        </authorList>
    </citation>
    <scope>NUCLEOTIDE SEQUENCE [LARGE SCALE GENOMIC DNA]</scope>
</reference>
<reference evidence="3" key="2">
    <citation type="journal article" date="2013" name="Nat. Commun.">
        <title>Genome of the Chinese tree shrew.</title>
        <authorList>
            <person name="Fan Y."/>
            <person name="Huang Z.Y."/>
            <person name="Cao C.C."/>
            <person name="Chen C.S."/>
            <person name="Chen Y.X."/>
            <person name="Fan D.D."/>
            <person name="He J."/>
            <person name="Hou H.L."/>
            <person name="Hu L."/>
            <person name="Hu X.T."/>
            <person name="Jiang X.T."/>
            <person name="Lai R."/>
            <person name="Lang Y.S."/>
            <person name="Liang B."/>
            <person name="Liao S.G."/>
            <person name="Mu D."/>
            <person name="Ma Y.Y."/>
            <person name="Niu Y.Y."/>
            <person name="Sun X.Q."/>
            <person name="Xia J.Q."/>
            <person name="Xiao J."/>
            <person name="Xiong Z.Q."/>
            <person name="Xu L."/>
            <person name="Yang L."/>
            <person name="Zhang Y."/>
            <person name="Zhao W."/>
            <person name="Zhao X.D."/>
            <person name="Zheng Y.T."/>
            <person name="Zhou J.M."/>
            <person name="Zhu Y.B."/>
            <person name="Zhang G.J."/>
            <person name="Wang J."/>
            <person name="Yao Y.G."/>
        </authorList>
    </citation>
    <scope>NUCLEOTIDE SEQUENCE [LARGE SCALE GENOMIC DNA]</scope>
</reference>
<keyword evidence="3" id="KW-1185">Reference proteome</keyword>
<evidence type="ECO:0000259" key="1">
    <source>
        <dbReference type="Pfam" id="PF20998"/>
    </source>
</evidence>
<feature type="domain" description="Nucleolar protein 11 C-terminal" evidence="1">
    <location>
        <begin position="1"/>
        <end position="87"/>
    </location>
</feature>
<evidence type="ECO:0000313" key="3">
    <source>
        <dbReference type="Proteomes" id="UP000011518"/>
    </source>
</evidence>
<dbReference type="Pfam" id="PF20998">
    <property type="entry name" value="Nol11_C"/>
    <property type="match status" value="1"/>
</dbReference>
<name>L9KXH0_TUPCH</name>
<proteinExistence type="predicted"/>
<dbReference type="PANTHER" id="PTHR15633">
    <property type="entry name" value="NUCLEOLAR PROTEIN 11"/>
    <property type="match status" value="1"/>
</dbReference>
<dbReference type="InParanoid" id="L9KXH0"/>
<dbReference type="GO" id="GO:0005730">
    <property type="term" value="C:nucleolus"/>
    <property type="evidence" value="ECO:0007669"/>
    <property type="project" value="TreeGrafter"/>
</dbReference>
<dbReference type="STRING" id="246437.L9KXH0"/>
<dbReference type="PANTHER" id="PTHR15633:SF2">
    <property type="entry name" value="NUCLEOLAR PROTEIN 11"/>
    <property type="match status" value="1"/>
</dbReference>
<dbReference type="GO" id="GO:0003723">
    <property type="term" value="F:RNA binding"/>
    <property type="evidence" value="ECO:0007669"/>
    <property type="project" value="TreeGrafter"/>
</dbReference>